<dbReference type="EC" id="2.4.1.-" evidence="12"/>
<feature type="region of interest" description="Disordered" evidence="13">
    <location>
        <begin position="1"/>
        <end position="23"/>
    </location>
</feature>
<evidence type="ECO:0000256" key="8">
    <source>
        <dbReference type="ARBA" id="ARBA00022989"/>
    </source>
</evidence>
<evidence type="ECO:0000256" key="11">
    <source>
        <dbReference type="ARBA" id="ARBA00023180"/>
    </source>
</evidence>
<comment type="pathway">
    <text evidence="2">Protein modification; protein glycosylation.</text>
</comment>
<keyword evidence="5 12" id="KW-0808">Transferase</keyword>
<feature type="domain" description="Fucosyltransferase C-terminal" evidence="14">
    <location>
        <begin position="168"/>
        <end position="340"/>
    </location>
</feature>
<evidence type="ECO:0000256" key="1">
    <source>
        <dbReference type="ARBA" id="ARBA00004447"/>
    </source>
</evidence>
<comment type="similarity">
    <text evidence="3 12">Belongs to the glycosyltransferase 10 family.</text>
</comment>
<keyword evidence="10" id="KW-0472">Membrane</keyword>
<dbReference type="InterPro" id="IPR031481">
    <property type="entry name" value="Glyco_tran_10_N"/>
</dbReference>
<evidence type="ECO:0000256" key="3">
    <source>
        <dbReference type="ARBA" id="ARBA00008919"/>
    </source>
</evidence>
<proteinExistence type="inferred from homology"/>
<keyword evidence="8" id="KW-1133">Transmembrane helix</keyword>
<evidence type="ECO:0000256" key="9">
    <source>
        <dbReference type="ARBA" id="ARBA00023034"/>
    </source>
</evidence>
<evidence type="ECO:0000259" key="15">
    <source>
        <dbReference type="Pfam" id="PF17039"/>
    </source>
</evidence>
<dbReference type="InterPro" id="IPR038577">
    <property type="entry name" value="GT10-like_C_sf"/>
</dbReference>
<dbReference type="InterPro" id="IPR055270">
    <property type="entry name" value="Glyco_tran_10_C"/>
</dbReference>
<reference evidence="16 17" key="1">
    <citation type="submission" date="2021-06" db="EMBL/GenBank/DDBJ databases">
        <title>A haploid diamondback moth (Plutella xylostella L.) genome assembly resolves 31 chromosomes and identifies a diamide resistance mutation.</title>
        <authorList>
            <person name="Ward C.M."/>
            <person name="Perry K.D."/>
            <person name="Baker G."/>
            <person name="Powis K."/>
            <person name="Heckel D.G."/>
            <person name="Baxter S.W."/>
        </authorList>
    </citation>
    <scope>NUCLEOTIDE SEQUENCE [LARGE SCALE GENOMIC DNA]</scope>
    <source>
        <strain evidence="16 17">LV</strain>
        <tissue evidence="16">Single pupa</tissue>
    </source>
</reference>
<evidence type="ECO:0000256" key="7">
    <source>
        <dbReference type="ARBA" id="ARBA00022968"/>
    </source>
</evidence>
<evidence type="ECO:0000256" key="5">
    <source>
        <dbReference type="ARBA" id="ARBA00022679"/>
    </source>
</evidence>
<dbReference type="Pfam" id="PF00852">
    <property type="entry name" value="Glyco_transf_10"/>
    <property type="match status" value="1"/>
</dbReference>
<comment type="caution">
    <text evidence="16">The sequence shown here is derived from an EMBL/GenBank/DDBJ whole genome shotgun (WGS) entry which is preliminary data.</text>
</comment>
<keyword evidence="17" id="KW-1185">Reference proteome</keyword>
<dbReference type="EMBL" id="JAHIBW010000025">
    <property type="protein sequence ID" value="KAG7298238.1"/>
    <property type="molecule type" value="Genomic_DNA"/>
</dbReference>
<dbReference type="PANTHER" id="PTHR48438">
    <property type="entry name" value="ALPHA-(1,3)-FUCOSYLTRANSFERASE C-RELATED"/>
    <property type="match status" value="1"/>
</dbReference>
<evidence type="ECO:0000313" key="17">
    <source>
        <dbReference type="Proteomes" id="UP000823941"/>
    </source>
</evidence>
<sequence>MASRNETDVEISSPRTRTETELENEPKTMLLYNMESDFPKFEREYNLTCTSKYTCSTNVYSNPQLQFDAVLYPTNTTKPRNDHHLHNQKQINVFYSMDATATIPENLDKFFNLTITYRLDSDIPWPFFAFIDRATHQQVAPAIEPVWRKTRRPMPGSFEEKEITDLVKHKEYDAVFVASTCNTQSRREDFVRHLRKHGVQVDTHGQCGQFQCPHTDEDCAETIGQKYYFYLVLEKALCVDYLTEKVVLAMESGAVPVILSGANLTRFLPPGSYIDALQFSVKSLADEMARLIADPSSYERFFWWRTQYRVERRDRPHREIDESHPFCKLCSVLHKLDKHYVYTSRGSRSVRKWWNKMPNSDRSACVHNDESVYKPTMTKWRTLV</sequence>
<evidence type="ECO:0000256" key="4">
    <source>
        <dbReference type="ARBA" id="ARBA00022676"/>
    </source>
</evidence>
<name>A0ABQ7Q2V9_PLUXY</name>
<keyword evidence="4 12" id="KW-0328">Glycosyltransferase</keyword>
<dbReference type="SUPFAM" id="SSF53756">
    <property type="entry name" value="UDP-Glycosyltransferase/glycogen phosphorylase"/>
    <property type="match status" value="1"/>
</dbReference>
<feature type="domain" description="Fucosyltransferase N-terminal" evidence="15">
    <location>
        <begin position="25"/>
        <end position="127"/>
    </location>
</feature>
<dbReference type="Pfam" id="PF17039">
    <property type="entry name" value="Glyco_tran_10_N"/>
    <property type="match status" value="1"/>
</dbReference>
<protein>
    <recommendedName>
        <fullName evidence="12">Fucosyltransferase</fullName>
        <ecNumber evidence="12">2.4.1.-</ecNumber>
    </recommendedName>
</protein>
<evidence type="ECO:0000313" key="16">
    <source>
        <dbReference type="EMBL" id="KAG7298238.1"/>
    </source>
</evidence>
<evidence type="ECO:0000256" key="13">
    <source>
        <dbReference type="SAM" id="MobiDB-lite"/>
    </source>
</evidence>
<evidence type="ECO:0000256" key="2">
    <source>
        <dbReference type="ARBA" id="ARBA00004922"/>
    </source>
</evidence>
<evidence type="ECO:0000256" key="12">
    <source>
        <dbReference type="RuleBase" id="RU003832"/>
    </source>
</evidence>
<dbReference type="Proteomes" id="UP000823941">
    <property type="component" value="Chromosome 25"/>
</dbReference>
<gene>
    <name evidence="16" type="ORF">JYU34_019054</name>
</gene>
<evidence type="ECO:0000259" key="14">
    <source>
        <dbReference type="Pfam" id="PF00852"/>
    </source>
</evidence>
<dbReference type="Gene3D" id="3.40.50.11660">
    <property type="entry name" value="Glycosyl transferase family 10, C-terminal domain"/>
    <property type="match status" value="1"/>
</dbReference>
<keyword evidence="7" id="KW-0735">Signal-anchor</keyword>
<comment type="subcellular location">
    <subcellularLocation>
        <location evidence="1 12">Golgi apparatus</location>
        <location evidence="1 12">Golgi stack membrane</location>
        <topology evidence="1 12">Single-pass type II membrane protein</topology>
    </subcellularLocation>
</comment>
<keyword evidence="9 12" id="KW-0333">Golgi apparatus</keyword>
<keyword evidence="6 12" id="KW-0812">Transmembrane</keyword>
<dbReference type="InterPro" id="IPR001503">
    <property type="entry name" value="Glyco_trans_10"/>
</dbReference>
<organism evidence="16 17">
    <name type="scientific">Plutella xylostella</name>
    <name type="common">Diamondback moth</name>
    <name type="synonym">Plutella maculipennis</name>
    <dbReference type="NCBI Taxonomy" id="51655"/>
    <lineage>
        <taxon>Eukaryota</taxon>
        <taxon>Metazoa</taxon>
        <taxon>Ecdysozoa</taxon>
        <taxon>Arthropoda</taxon>
        <taxon>Hexapoda</taxon>
        <taxon>Insecta</taxon>
        <taxon>Pterygota</taxon>
        <taxon>Neoptera</taxon>
        <taxon>Endopterygota</taxon>
        <taxon>Lepidoptera</taxon>
        <taxon>Glossata</taxon>
        <taxon>Ditrysia</taxon>
        <taxon>Yponomeutoidea</taxon>
        <taxon>Plutellidae</taxon>
        <taxon>Plutella</taxon>
    </lineage>
</organism>
<accession>A0ABQ7Q2V9</accession>
<dbReference type="PANTHER" id="PTHR48438:SF1">
    <property type="entry name" value="ALPHA-(1,3)-FUCOSYLTRANSFERASE C-RELATED"/>
    <property type="match status" value="1"/>
</dbReference>
<evidence type="ECO:0000256" key="6">
    <source>
        <dbReference type="ARBA" id="ARBA00022692"/>
    </source>
</evidence>
<evidence type="ECO:0000256" key="10">
    <source>
        <dbReference type="ARBA" id="ARBA00023136"/>
    </source>
</evidence>
<keyword evidence="11" id="KW-0325">Glycoprotein</keyword>